<evidence type="ECO:0000256" key="1">
    <source>
        <dbReference type="SAM" id="SignalP"/>
    </source>
</evidence>
<evidence type="ECO:0008006" key="4">
    <source>
        <dbReference type="Google" id="ProtNLM"/>
    </source>
</evidence>
<evidence type="ECO:0000313" key="3">
    <source>
        <dbReference type="Proteomes" id="UP000198943"/>
    </source>
</evidence>
<proteinExistence type="predicted"/>
<feature type="chain" id="PRO_5011449086" description="PEGA domain-containing protein" evidence="1">
    <location>
        <begin position="24"/>
        <end position="315"/>
    </location>
</feature>
<dbReference type="RefSeq" id="WP_093729383.1">
    <property type="nucleotide sequence ID" value="NZ_FMYW01000002.1"/>
</dbReference>
<accession>A0A1G6IU89</accession>
<keyword evidence="1" id="KW-0732">Signal</keyword>
<organism evidence="2 3">
    <name type="scientific">Succiniclasticum ruminis</name>
    <dbReference type="NCBI Taxonomy" id="40841"/>
    <lineage>
        <taxon>Bacteria</taxon>
        <taxon>Bacillati</taxon>
        <taxon>Bacillota</taxon>
        <taxon>Negativicutes</taxon>
        <taxon>Acidaminococcales</taxon>
        <taxon>Acidaminococcaceae</taxon>
        <taxon>Succiniclasticum</taxon>
    </lineage>
</organism>
<dbReference type="AlphaFoldDB" id="A0A1G6IU89"/>
<feature type="signal peptide" evidence="1">
    <location>
        <begin position="1"/>
        <end position="23"/>
    </location>
</feature>
<evidence type="ECO:0000313" key="2">
    <source>
        <dbReference type="EMBL" id="SDC09595.1"/>
    </source>
</evidence>
<protein>
    <recommendedName>
        <fullName evidence="4">PEGA domain-containing protein</fullName>
    </recommendedName>
</protein>
<name>A0A1G6IU89_9FIRM</name>
<gene>
    <name evidence="2" type="ORF">SAMN04487864_102216</name>
</gene>
<dbReference type="OrthoDB" id="581815at2"/>
<dbReference type="Proteomes" id="UP000198943">
    <property type="component" value="Unassembled WGS sequence"/>
</dbReference>
<keyword evidence="3" id="KW-1185">Reference proteome</keyword>
<sequence>MKKLVLLIVGLALCLGLTSFAFAEGPAPVASEQLDAIETALYGTHQSSSMMERMESLEDDIYGAPDSGRNILDRIQSTYEYICGTNGGNGSFLQKLNGADARLNARVTAGPAKTRIEELENTLFGQIQGGTLNQRLERLVATTYNGGKVPVEAVVLPKDSLVKIEFTAPLSSKTAQPGDPVKFRVADNLYVNDVLVLSKGADGVGEVSKVVQPRSFGRDARIDVKFSHVFAVDGTKVPIYIGKLAQQEAKTAIGAAGATIGGMVVLGPIGAVGGAFVTGKSKTIETGSATYVQVVEDQKISGIVYQETSAAGDQS</sequence>
<reference evidence="3" key="1">
    <citation type="submission" date="2016-10" db="EMBL/GenBank/DDBJ databases">
        <authorList>
            <person name="Varghese N."/>
            <person name="Submissions S."/>
        </authorList>
    </citation>
    <scope>NUCLEOTIDE SEQUENCE [LARGE SCALE GENOMIC DNA]</scope>
    <source>
        <strain evidence="3">DSM 11005</strain>
    </source>
</reference>
<dbReference type="EMBL" id="FMYW01000002">
    <property type="protein sequence ID" value="SDC09595.1"/>
    <property type="molecule type" value="Genomic_DNA"/>
</dbReference>